<gene>
    <name evidence="2" type="ORF">Cri9333_1628</name>
</gene>
<keyword evidence="1" id="KW-0812">Transmembrane</keyword>
<keyword evidence="3" id="KW-1185">Reference proteome</keyword>
<name>K9VWN3_9CYAN</name>
<evidence type="ECO:0000313" key="2">
    <source>
        <dbReference type="EMBL" id="AFZ12518.1"/>
    </source>
</evidence>
<keyword evidence="1" id="KW-0472">Membrane</keyword>
<feature type="transmembrane region" description="Helical" evidence="1">
    <location>
        <begin position="173"/>
        <end position="198"/>
    </location>
</feature>
<keyword evidence="1" id="KW-1133">Transmembrane helix</keyword>
<feature type="transmembrane region" description="Helical" evidence="1">
    <location>
        <begin position="136"/>
        <end position="161"/>
    </location>
</feature>
<evidence type="ECO:0000256" key="1">
    <source>
        <dbReference type="SAM" id="Phobius"/>
    </source>
</evidence>
<evidence type="ECO:0000313" key="3">
    <source>
        <dbReference type="Proteomes" id="UP000010472"/>
    </source>
</evidence>
<dbReference type="EMBL" id="CP003620">
    <property type="protein sequence ID" value="AFZ12518.1"/>
    <property type="molecule type" value="Genomic_DNA"/>
</dbReference>
<organism evidence="2 3">
    <name type="scientific">Crinalium epipsammum PCC 9333</name>
    <dbReference type="NCBI Taxonomy" id="1173022"/>
    <lineage>
        <taxon>Bacteria</taxon>
        <taxon>Bacillati</taxon>
        <taxon>Cyanobacteriota</taxon>
        <taxon>Cyanophyceae</taxon>
        <taxon>Gomontiellales</taxon>
        <taxon>Gomontiellaceae</taxon>
        <taxon>Crinalium</taxon>
    </lineage>
</organism>
<feature type="transmembrane region" description="Helical" evidence="1">
    <location>
        <begin position="106"/>
        <end position="124"/>
    </location>
</feature>
<dbReference type="KEGG" id="cep:Cri9333_1628"/>
<feature type="transmembrane region" description="Helical" evidence="1">
    <location>
        <begin position="36"/>
        <end position="64"/>
    </location>
</feature>
<feature type="transmembrane region" description="Helical" evidence="1">
    <location>
        <begin position="76"/>
        <end position="94"/>
    </location>
</feature>
<proteinExistence type="predicted"/>
<sequence length="199" mass="22860">MFVIYIPVVVLLVIIFFSKIPFEILAADPLSITKSPFYYGAISNIGVLFWCSTASVCFFCFAIFFNKKIKKEFSQFFLFSGSLTSLLLLDDLFLLHEEVFPKYLNVSEKCVAVIYGIIALLYLIKFRKTILKTEFILLILAFIFFGLSLIIDNIGIITYFFKKAHLLISIFKLLGIITWFSYFSRTCIGVINPVLSLLR</sequence>
<reference evidence="2 3" key="1">
    <citation type="submission" date="2012-06" db="EMBL/GenBank/DDBJ databases">
        <title>Finished chromosome of genome of Crinalium epipsammum PCC 9333.</title>
        <authorList>
            <consortium name="US DOE Joint Genome Institute"/>
            <person name="Gugger M."/>
            <person name="Coursin T."/>
            <person name="Rippka R."/>
            <person name="Tandeau De Marsac N."/>
            <person name="Huntemann M."/>
            <person name="Wei C.-L."/>
            <person name="Han J."/>
            <person name="Detter J.C."/>
            <person name="Han C."/>
            <person name="Tapia R."/>
            <person name="Davenport K."/>
            <person name="Daligault H."/>
            <person name="Erkkila T."/>
            <person name="Gu W."/>
            <person name="Munk A.C.C."/>
            <person name="Teshima H."/>
            <person name="Xu Y."/>
            <person name="Chain P."/>
            <person name="Chen A."/>
            <person name="Krypides N."/>
            <person name="Mavromatis K."/>
            <person name="Markowitz V."/>
            <person name="Szeto E."/>
            <person name="Ivanova N."/>
            <person name="Mikhailova N."/>
            <person name="Ovchinnikova G."/>
            <person name="Pagani I."/>
            <person name="Pati A."/>
            <person name="Goodwin L."/>
            <person name="Peters L."/>
            <person name="Pitluck S."/>
            <person name="Woyke T."/>
            <person name="Kerfeld C."/>
        </authorList>
    </citation>
    <scope>NUCLEOTIDE SEQUENCE [LARGE SCALE GENOMIC DNA]</scope>
    <source>
        <strain evidence="2 3">PCC 9333</strain>
    </source>
</reference>
<dbReference type="AlphaFoldDB" id="K9VWN3"/>
<dbReference type="eggNOG" id="ENOG5032U2A">
    <property type="taxonomic scope" value="Bacteria"/>
</dbReference>
<protein>
    <submittedName>
        <fullName evidence="2">Uncharacterized protein</fullName>
    </submittedName>
</protein>
<dbReference type="HOGENOM" id="CLU_102452_0_0_3"/>
<accession>K9VWN3</accession>
<dbReference type="Proteomes" id="UP000010472">
    <property type="component" value="Chromosome"/>
</dbReference>